<feature type="transmembrane region" description="Helical" evidence="5">
    <location>
        <begin position="264"/>
        <end position="282"/>
    </location>
</feature>
<dbReference type="PANTHER" id="PTHR23051:SF0">
    <property type="entry name" value="SOLUTE CARRIER FAMILY 35 MEMBER F5"/>
    <property type="match status" value="1"/>
</dbReference>
<name>A0A165DYS3_9APHY</name>
<evidence type="ECO:0000259" key="6">
    <source>
        <dbReference type="Pfam" id="PF13127"/>
    </source>
</evidence>
<dbReference type="PANTHER" id="PTHR23051">
    <property type="entry name" value="SOLUTE CARRIER FAMILY 35, MEMBER F5"/>
    <property type="match status" value="1"/>
</dbReference>
<dbReference type="GO" id="GO:0000329">
    <property type="term" value="C:fungal-type vacuole membrane"/>
    <property type="evidence" value="ECO:0007669"/>
    <property type="project" value="TreeGrafter"/>
</dbReference>
<evidence type="ECO:0000256" key="5">
    <source>
        <dbReference type="SAM" id="Phobius"/>
    </source>
</evidence>
<evidence type="ECO:0000313" key="7">
    <source>
        <dbReference type="EMBL" id="KZT05904.1"/>
    </source>
</evidence>
<gene>
    <name evidence="7" type="ORF">LAESUDRAFT_813148</name>
</gene>
<feature type="transmembrane region" description="Helical" evidence="5">
    <location>
        <begin position="153"/>
        <end position="171"/>
    </location>
</feature>
<protein>
    <recommendedName>
        <fullName evidence="6">DUF3955 domain-containing protein</fullName>
    </recommendedName>
</protein>
<dbReference type="GeneID" id="63831488"/>
<dbReference type="InterPro" id="IPR037185">
    <property type="entry name" value="EmrE-like"/>
</dbReference>
<keyword evidence="4 5" id="KW-0472">Membrane</keyword>
<evidence type="ECO:0000256" key="1">
    <source>
        <dbReference type="ARBA" id="ARBA00004141"/>
    </source>
</evidence>
<dbReference type="Proteomes" id="UP000076871">
    <property type="component" value="Unassembled WGS sequence"/>
</dbReference>
<evidence type="ECO:0000256" key="3">
    <source>
        <dbReference type="ARBA" id="ARBA00022989"/>
    </source>
</evidence>
<feature type="transmembrane region" description="Helical" evidence="5">
    <location>
        <begin position="294"/>
        <end position="318"/>
    </location>
</feature>
<feature type="non-terminal residue" evidence="7">
    <location>
        <position position="437"/>
    </location>
</feature>
<dbReference type="AlphaFoldDB" id="A0A165DYS3"/>
<feature type="transmembrane region" description="Helical" evidence="5">
    <location>
        <begin position="177"/>
        <end position="201"/>
    </location>
</feature>
<dbReference type="STRING" id="1314785.A0A165DYS3"/>
<evidence type="ECO:0000256" key="2">
    <source>
        <dbReference type="ARBA" id="ARBA00022692"/>
    </source>
</evidence>
<feature type="transmembrane region" description="Helical" evidence="5">
    <location>
        <begin position="75"/>
        <end position="94"/>
    </location>
</feature>
<feature type="transmembrane region" description="Helical" evidence="5">
    <location>
        <begin position="42"/>
        <end position="63"/>
    </location>
</feature>
<dbReference type="InterPro" id="IPR025016">
    <property type="entry name" value="DUF3955"/>
</dbReference>
<reference evidence="7 8" key="1">
    <citation type="journal article" date="2016" name="Mol. Biol. Evol.">
        <title>Comparative Genomics of Early-Diverging Mushroom-Forming Fungi Provides Insights into the Origins of Lignocellulose Decay Capabilities.</title>
        <authorList>
            <person name="Nagy L.G."/>
            <person name="Riley R."/>
            <person name="Tritt A."/>
            <person name="Adam C."/>
            <person name="Daum C."/>
            <person name="Floudas D."/>
            <person name="Sun H."/>
            <person name="Yadav J.S."/>
            <person name="Pangilinan J."/>
            <person name="Larsson K.H."/>
            <person name="Matsuura K."/>
            <person name="Barry K."/>
            <person name="Labutti K."/>
            <person name="Kuo R."/>
            <person name="Ohm R.A."/>
            <person name="Bhattacharya S.S."/>
            <person name="Shirouzu T."/>
            <person name="Yoshinaga Y."/>
            <person name="Martin F.M."/>
            <person name="Grigoriev I.V."/>
            <person name="Hibbett D.S."/>
        </authorList>
    </citation>
    <scope>NUCLEOTIDE SEQUENCE [LARGE SCALE GENOMIC DNA]</scope>
    <source>
        <strain evidence="7 8">93-53</strain>
    </source>
</reference>
<feature type="transmembrane region" description="Helical" evidence="5">
    <location>
        <begin position="208"/>
        <end position="227"/>
    </location>
</feature>
<dbReference type="SUPFAM" id="SSF103481">
    <property type="entry name" value="Multidrug resistance efflux transporter EmrE"/>
    <property type="match status" value="1"/>
</dbReference>
<feature type="transmembrane region" description="Helical" evidence="5">
    <location>
        <begin position="384"/>
        <end position="402"/>
    </location>
</feature>
<dbReference type="RefSeq" id="XP_040763644.1">
    <property type="nucleotide sequence ID" value="XM_040914461.1"/>
</dbReference>
<dbReference type="InParanoid" id="A0A165DYS3"/>
<feature type="transmembrane region" description="Helical" evidence="5">
    <location>
        <begin position="358"/>
        <end position="378"/>
    </location>
</feature>
<feature type="domain" description="DUF3955" evidence="6">
    <location>
        <begin position="42"/>
        <end position="95"/>
    </location>
</feature>
<keyword evidence="8" id="KW-1185">Reference proteome</keyword>
<proteinExistence type="predicted"/>
<dbReference type="EMBL" id="KV427627">
    <property type="protein sequence ID" value="KZT05904.1"/>
    <property type="molecule type" value="Genomic_DNA"/>
</dbReference>
<dbReference type="FunCoup" id="A0A165DYS3">
    <property type="interactions" value="123"/>
</dbReference>
<feature type="transmembrane region" description="Helical" evidence="5">
    <location>
        <begin position="330"/>
        <end position="351"/>
    </location>
</feature>
<keyword evidence="3 5" id="KW-1133">Transmembrane helix</keyword>
<dbReference type="OrthoDB" id="1436450at2759"/>
<keyword evidence="2 5" id="KW-0812">Transmembrane</keyword>
<organism evidence="7 8">
    <name type="scientific">Laetiporus sulphureus 93-53</name>
    <dbReference type="NCBI Taxonomy" id="1314785"/>
    <lineage>
        <taxon>Eukaryota</taxon>
        <taxon>Fungi</taxon>
        <taxon>Dikarya</taxon>
        <taxon>Basidiomycota</taxon>
        <taxon>Agaricomycotina</taxon>
        <taxon>Agaricomycetes</taxon>
        <taxon>Polyporales</taxon>
        <taxon>Laetiporus</taxon>
    </lineage>
</organism>
<comment type="subcellular location">
    <subcellularLocation>
        <location evidence="1">Membrane</location>
        <topology evidence="1">Multi-pass membrane protein</topology>
    </subcellularLocation>
</comment>
<evidence type="ECO:0000256" key="4">
    <source>
        <dbReference type="ARBA" id="ARBA00023136"/>
    </source>
</evidence>
<accession>A0A165DYS3</accession>
<evidence type="ECO:0000313" key="8">
    <source>
        <dbReference type="Proteomes" id="UP000076871"/>
    </source>
</evidence>
<sequence>MSESDRSRPFIEMDTLPAPLGRERSRGRSRSRMRESATRQDYVIGICLLLIVVVLWTSGNFVTQGLFEDGYEKPFLVTYLNTSAFALYLVPYAIRISLERRRSRLQRERSSGEESEPLVVNMDARETMLSLNNQASGDIPAAKDLSPLTVRETAELAVFFCLLWFIANWSVNASLDYTSVASATVLSSMSGFFTLGIGRLFRVESLTVLKFCTVVTSFGGVFLVSWSDSSEGRSTGPPAPSAPMAPSPSNPITTFALAQTFGDVLALLSALFYALYVILLKVRIKSESRIDMQLFFGFVGLFNILMCWPVGILLHFTGVERFELPYTSRTVVALLVNMGITLSSDYIYVLAMLKTTPLVVTIGLSLTMPLAVLGDFLLGKPAKMQVIVGAAVVLISFVLVGWEDSHNNEEEDLLIGGPLHQEQEEGGVRLEEEHIPD</sequence>
<dbReference type="Pfam" id="PF13127">
    <property type="entry name" value="DUF3955"/>
    <property type="match status" value="1"/>
</dbReference>